<proteinExistence type="predicted"/>
<feature type="region of interest" description="Disordered" evidence="1">
    <location>
        <begin position="90"/>
        <end position="117"/>
    </location>
</feature>
<reference evidence="2" key="1">
    <citation type="journal article" date="2020" name="bioRxiv">
        <title>Comparative genomics of Chlamydomonas.</title>
        <authorList>
            <person name="Craig R.J."/>
            <person name="Hasan A.R."/>
            <person name="Ness R.W."/>
            <person name="Keightley P.D."/>
        </authorList>
    </citation>
    <scope>NUCLEOTIDE SEQUENCE</scope>
    <source>
        <strain evidence="2">SAG 7.73</strain>
    </source>
</reference>
<name>A0A835T8A6_CHLIN</name>
<dbReference type="Proteomes" id="UP000650467">
    <property type="component" value="Unassembled WGS sequence"/>
</dbReference>
<sequence length="556" mass="55213">MTADLGQSSAVTTALLVEASAVSSEDSVVLCEVAHAKDAIAGVYDPVRHHLYVANSEGGRLSTLPEAHALVCQTEAGDWKVLLVPEGGTTLLPPREGSENPSEIRARPPPPGGSGVVAHARGSDPYITLLAAANFLAEQTGATPASMRTYILPLLDVVNRIRFNSELAALPKTCIATAGTSLTVMLEQSLLEGITVQAGPGCPPKPLLQAPTLRITEGAAVPLGVRYSGLSVVYGAATDNVLSVIDSATALKMAPAAAARAASAGGGASSAGGAADADATPAGVSSNSSATATPPFSRSNSGAALGGDSATTAAAAVAGRSSLSACPSMSSFQPQPQPPALALTGRSITAAPIVNIVAAGSPSLSPCPSFGGGVTGTDGAVFGTPTGARARVMASFALVGIKMRPGAAASRDTAVRACRVMPSAAAMAEPHGSLSGSSDDEGAGAATVPVGGLGLALQVEVACAAAGTLLVFLEAGEHLLPVPMAVSDEADDAEYGTSPCRGVLRPVRGVRLSGRPAQWSYNERSCMLKVELPGPKPGSAAAAAAPGAARIVQVFL</sequence>
<gene>
    <name evidence="2" type="ORF">HXX76_007990</name>
</gene>
<feature type="compositionally biased region" description="Polar residues" evidence="1">
    <location>
        <begin position="284"/>
        <end position="300"/>
    </location>
</feature>
<feature type="compositionally biased region" description="Low complexity" evidence="1">
    <location>
        <begin position="271"/>
        <end position="283"/>
    </location>
</feature>
<dbReference type="EMBL" id="JAEHOC010000017">
    <property type="protein sequence ID" value="KAG2434265.1"/>
    <property type="molecule type" value="Genomic_DNA"/>
</dbReference>
<keyword evidence="3" id="KW-1185">Reference proteome</keyword>
<feature type="compositionally biased region" description="Basic and acidic residues" evidence="1">
    <location>
        <begin position="96"/>
        <end position="106"/>
    </location>
</feature>
<feature type="region of interest" description="Disordered" evidence="1">
    <location>
        <begin position="269"/>
        <end position="304"/>
    </location>
</feature>
<evidence type="ECO:0000256" key="1">
    <source>
        <dbReference type="SAM" id="MobiDB-lite"/>
    </source>
</evidence>
<dbReference type="AlphaFoldDB" id="A0A835T8A6"/>
<protein>
    <submittedName>
        <fullName evidence="2">Uncharacterized protein</fullName>
    </submittedName>
</protein>
<accession>A0A835T8A6</accession>
<evidence type="ECO:0000313" key="3">
    <source>
        <dbReference type="Proteomes" id="UP000650467"/>
    </source>
</evidence>
<organism evidence="2 3">
    <name type="scientific">Chlamydomonas incerta</name>
    <dbReference type="NCBI Taxonomy" id="51695"/>
    <lineage>
        <taxon>Eukaryota</taxon>
        <taxon>Viridiplantae</taxon>
        <taxon>Chlorophyta</taxon>
        <taxon>core chlorophytes</taxon>
        <taxon>Chlorophyceae</taxon>
        <taxon>CS clade</taxon>
        <taxon>Chlamydomonadales</taxon>
        <taxon>Chlamydomonadaceae</taxon>
        <taxon>Chlamydomonas</taxon>
    </lineage>
</organism>
<comment type="caution">
    <text evidence="2">The sequence shown here is derived from an EMBL/GenBank/DDBJ whole genome shotgun (WGS) entry which is preliminary data.</text>
</comment>
<evidence type="ECO:0000313" key="2">
    <source>
        <dbReference type="EMBL" id="KAG2434265.1"/>
    </source>
</evidence>
<dbReference type="OrthoDB" id="535981at2759"/>